<dbReference type="PANTHER" id="PTHR44269:SF2">
    <property type="entry name" value="DEHYDROGENASE_REDUCTASE SDR FAMILY MEMBER 7"/>
    <property type="match status" value="1"/>
</dbReference>
<dbReference type="PRINTS" id="PR00081">
    <property type="entry name" value="GDHRDH"/>
</dbReference>
<reference evidence="4" key="1">
    <citation type="submission" date="2023-01" db="EMBL/GenBank/DDBJ databases">
        <title>Genome assembly of the deep-sea coral Lophelia pertusa.</title>
        <authorList>
            <person name="Herrera S."/>
            <person name="Cordes E."/>
        </authorList>
    </citation>
    <scope>NUCLEOTIDE SEQUENCE</scope>
    <source>
        <strain evidence="4">USNM1676648</strain>
        <tissue evidence="4">Polyp</tissue>
    </source>
</reference>
<keyword evidence="5" id="KW-1185">Reference proteome</keyword>
<dbReference type="OrthoDB" id="47007at2759"/>
<evidence type="ECO:0000313" key="5">
    <source>
        <dbReference type="Proteomes" id="UP001163046"/>
    </source>
</evidence>
<dbReference type="InterPro" id="IPR002347">
    <property type="entry name" value="SDR_fam"/>
</dbReference>
<comment type="caution">
    <text evidence="4">The sequence shown here is derived from an EMBL/GenBank/DDBJ whole genome shotgun (WGS) entry which is preliminary data.</text>
</comment>
<feature type="transmembrane region" description="Helical" evidence="3">
    <location>
        <begin position="6"/>
        <end position="25"/>
    </location>
</feature>
<dbReference type="Pfam" id="PF00106">
    <property type="entry name" value="adh_short"/>
    <property type="match status" value="1"/>
</dbReference>
<keyword evidence="1" id="KW-0560">Oxidoreductase</keyword>
<protein>
    <submittedName>
        <fullName evidence="4">Dehydrogenase/reductase SDR member 7</fullName>
    </submittedName>
</protein>
<dbReference type="Proteomes" id="UP001163046">
    <property type="component" value="Unassembled WGS sequence"/>
</dbReference>
<evidence type="ECO:0000256" key="2">
    <source>
        <dbReference type="RuleBase" id="RU000363"/>
    </source>
</evidence>
<comment type="similarity">
    <text evidence="2">Belongs to the short-chain dehydrogenases/reductases (SDR) family.</text>
</comment>
<dbReference type="PANTHER" id="PTHR44269">
    <property type="entry name" value="DEHYDROGENASE/REDUCTASE SDR FAMILY MEMBER 7-RELATED"/>
    <property type="match status" value="1"/>
</dbReference>
<dbReference type="CDD" id="cd05332">
    <property type="entry name" value="11beta-HSD1_like_SDR_c"/>
    <property type="match status" value="1"/>
</dbReference>
<dbReference type="GO" id="GO:0016491">
    <property type="term" value="F:oxidoreductase activity"/>
    <property type="evidence" value="ECO:0007669"/>
    <property type="project" value="UniProtKB-KW"/>
</dbReference>
<dbReference type="AlphaFoldDB" id="A0A9W9YUZ7"/>
<organism evidence="4 5">
    <name type="scientific">Desmophyllum pertusum</name>
    <dbReference type="NCBI Taxonomy" id="174260"/>
    <lineage>
        <taxon>Eukaryota</taxon>
        <taxon>Metazoa</taxon>
        <taxon>Cnidaria</taxon>
        <taxon>Anthozoa</taxon>
        <taxon>Hexacorallia</taxon>
        <taxon>Scleractinia</taxon>
        <taxon>Caryophylliina</taxon>
        <taxon>Caryophylliidae</taxon>
        <taxon>Desmophyllum</taxon>
    </lineage>
</organism>
<name>A0A9W9YUZ7_9CNID</name>
<dbReference type="InterPro" id="IPR020904">
    <property type="entry name" value="Sc_DH/Rdtase_CS"/>
</dbReference>
<dbReference type="PROSITE" id="PS00061">
    <property type="entry name" value="ADH_SHORT"/>
    <property type="match status" value="1"/>
</dbReference>
<dbReference type="InterPro" id="IPR036291">
    <property type="entry name" value="NAD(P)-bd_dom_sf"/>
</dbReference>
<dbReference type="InterPro" id="IPR053011">
    <property type="entry name" value="SDR_family_member_7"/>
</dbReference>
<gene>
    <name evidence="4" type="primary">DHRS7_1</name>
    <name evidence="4" type="ORF">OS493_005437</name>
</gene>
<evidence type="ECO:0000313" key="4">
    <source>
        <dbReference type="EMBL" id="KAJ7365333.1"/>
    </source>
</evidence>
<keyword evidence="3" id="KW-0812">Transmembrane</keyword>
<dbReference type="EMBL" id="MU827303">
    <property type="protein sequence ID" value="KAJ7365333.1"/>
    <property type="molecule type" value="Genomic_DNA"/>
</dbReference>
<sequence length="326" mass="36449">MFLMIAAIVVIILIINFLLDCDFILKFKEKFGAEPEEKLRGKVVWITGASSGIGEHLAYELAKCGCKLVLSARRKSELDRVKEGCIALARESSLDIDVLVLPLDVTEYQLHKDHAQAVMNHFQRIDILVNNSGRSQRGLVLDTPGMEVDQAMVNINVFGPVSMTKAVLPHMIKQKAGQIIITSSVAGKVGSPGQATYSATKFAIQGYFNTLRMEVNEHNIGVTLVCPGPVQTDVVANAFTEDVNKQFKEKAAVQRDSNRMPPARCAHLIAIAMANRLDEVWISPRPVLLFVYISQYCPVLYDWFAKRVGMKQVRRMREETESRKEE</sequence>
<proteinExistence type="inferred from homology"/>
<dbReference type="SUPFAM" id="SSF51735">
    <property type="entry name" value="NAD(P)-binding Rossmann-fold domains"/>
    <property type="match status" value="1"/>
</dbReference>
<keyword evidence="3" id="KW-0472">Membrane</keyword>
<evidence type="ECO:0000256" key="3">
    <source>
        <dbReference type="SAM" id="Phobius"/>
    </source>
</evidence>
<keyword evidence="3" id="KW-1133">Transmembrane helix</keyword>
<accession>A0A9W9YUZ7</accession>
<dbReference type="PRINTS" id="PR00080">
    <property type="entry name" value="SDRFAMILY"/>
</dbReference>
<evidence type="ECO:0000256" key="1">
    <source>
        <dbReference type="ARBA" id="ARBA00023002"/>
    </source>
</evidence>
<dbReference type="Gene3D" id="3.40.50.720">
    <property type="entry name" value="NAD(P)-binding Rossmann-like Domain"/>
    <property type="match status" value="1"/>
</dbReference>